<evidence type="ECO:0000256" key="1">
    <source>
        <dbReference type="SAM" id="MobiDB-lite"/>
    </source>
</evidence>
<dbReference type="EMBL" id="FNUY01000001">
    <property type="protein sequence ID" value="SEF63562.1"/>
    <property type="molecule type" value="Genomic_DNA"/>
</dbReference>
<evidence type="ECO:0000259" key="2">
    <source>
        <dbReference type="Pfam" id="PF07486"/>
    </source>
</evidence>
<dbReference type="AlphaFoldDB" id="A0A1H5TL07"/>
<keyword evidence="4" id="KW-1185">Reference proteome</keyword>
<dbReference type="GO" id="GO:0016787">
    <property type="term" value="F:hydrolase activity"/>
    <property type="evidence" value="ECO:0007669"/>
    <property type="project" value="UniProtKB-KW"/>
</dbReference>
<gene>
    <name evidence="3" type="ORF">SAMN04488115_101701</name>
</gene>
<dbReference type="RefSeq" id="WP_244595414.1">
    <property type="nucleotide sequence ID" value="NZ_FNUY01000001.1"/>
</dbReference>
<proteinExistence type="predicted"/>
<evidence type="ECO:0000313" key="4">
    <source>
        <dbReference type="Proteomes" id="UP000236743"/>
    </source>
</evidence>
<organism evidence="3 4">
    <name type="scientific">Bosea lathyri</name>
    <dbReference type="NCBI Taxonomy" id="1036778"/>
    <lineage>
        <taxon>Bacteria</taxon>
        <taxon>Pseudomonadati</taxon>
        <taxon>Pseudomonadota</taxon>
        <taxon>Alphaproteobacteria</taxon>
        <taxon>Hyphomicrobiales</taxon>
        <taxon>Boseaceae</taxon>
        <taxon>Bosea</taxon>
    </lineage>
</organism>
<keyword evidence="3" id="KW-0378">Hydrolase</keyword>
<dbReference type="InterPro" id="IPR011105">
    <property type="entry name" value="Cell_wall_hydrolase_SleB"/>
</dbReference>
<dbReference type="InterPro" id="IPR042047">
    <property type="entry name" value="SleB_dom1"/>
</dbReference>
<evidence type="ECO:0000313" key="3">
    <source>
        <dbReference type="EMBL" id="SEF63562.1"/>
    </source>
</evidence>
<dbReference type="Gene3D" id="1.10.10.2520">
    <property type="entry name" value="Cell wall hydrolase SleB, domain 1"/>
    <property type="match status" value="1"/>
</dbReference>
<feature type="domain" description="Cell wall hydrolase SleB" evidence="2">
    <location>
        <begin position="319"/>
        <end position="429"/>
    </location>
</feature>
<accession>A0A1H5TL07</accession>
<feature type="region of interest" description="Disordered" evidence="1">
    <location>
        <begin position="183"/>
        <end position="216"/>
    </location>
</feature>
<reference evidence="3 4" key="1">
    <citation type="submission" date="2016-10" db="EMBL/GenBank/DDBJ databases">
        <authorList>
            <person name="de Groot N.N."/>
        </authorList>
    </citation>
    <scope>NUCLEOTIDE SEQUENCE [LARGE SCALE GENOMIC DNA]</scope>
    <source>
        <strain evidence="3 4">DSM 26656</strain>
    </source>
</reference>
<protein>
    <submittedName>
        <fullName evidence="3">Cell wall hydrolase CwlJ, involved in spore germination</fullName>
    </submittedName>
</protein>
<feature type="compositionally biased region" description="Low complexity" evidence="1">
    <location>
        <begin position="267"/>
        <end position="276"/>
    </location>
</feature>
<name>A0A1H5TL07_9HYPH</name>
<dbReference type="Proteomes" id="UP000236743">
    <property type="component" value="Unassembled WGS sequence"/>
</dbReference>
<dbReference type="Pfam" id="PF07486">
    <property type="entry name" value="Hydrolase_2"/>
    <property type="match status" value="1"/>
</dbReference>
<sequence>MRRRTRRIGSLGLKWAVATVAPWALSFGLLVSFTASAGQNFGSDGGLPASSIRRVAPGPASELEEGPSLLIATSAFRLPGLSLTSAIQQARLSFEDPERRVVVDPRQPREDMKRMTEGFPEVDRTAKGDLLPGLRPSLSAKLAAKLAATPPRELERVVFGDNQPGLISAGFSLDALRPAEVPDGPQIGFEPYANDEGLTDPALSDSSPSSPKRVITSPRQAELYLDSIDGSTPSVPTATARGSSTPAVDYNVATLAPSLAPPPAPARPGLLAKGPASGTSSVRKGEPGPRQIYSGLISTANMAREQRCLAEAVYFEARSESDEGRAAVAQVVLNRVKSGLYPDSVCGVVYQNSNRYLACQFTFTCEGKSLRITEPAPWRDAVRIAREVYEGTTYLADVGASTHYHANYVRPYWAKKLKKMDTIGQHVFYQLRPGQT</sequence>
<feature type="region of interest" description="Disordered" evidence="1">
    <location>
        <begin position="259"/>
        <end position="290"/>
    </location>
</feature>